<evidence type="ECO:0000313" key="13">
    <source>
        <dbReference type="Proteomes" id="UP000239735"/>
    </source>
</evidence>
<evidence type="ECO:0000256" key="5">
    <source>
        <dbReference type="ARBA" id="ARBA00022679"/>
    </source>
</evidence>
<gene>
    <name evidence="12" type="primary">pduL</name>
    <name evidence="12" type="ORF">SBA5_100017</name>
</gene>
<dbReference type="Proteomes" id="UP000239735">
    <property type="component" value="Unassembled WGS sequence"/>
</dbReference>
<protein>
    <recommendedName>
        <fullName evidence="4 11">Phosphate propanoyltransferase</fullName>
        <ecNumber evidence="3 11">2.3.1.222</ecNumber>
    </recommendedName>
</protein>
<comment type="catalytic activity">
    <reaction evidence="11">
        <text>propanoyl-CoA + phosphate = propanoyl phosphate + CoA</text>
        <dbReference type="Rhea" id="RHEA:28046"/>
        <dbReference type="ChEBI" id="CHEBI:43474"/>
        <dbReference type="ChEBI" id="CHEBI:57287"/>
        <dbReference type="ChEBI" id="CHEBI:57392"/>
        <dbReference type="ChEBI" id="CHEBI:58933"/>
        <dbReference type="EC" id="2.3.1.222"/>
    </reaction>
</comment>
<evidence type="ECO:0000256" key="10">
    <source>
        <dbReference type="ARBA" id="ARBA00024446"/>
    </source>
</evidence>
<dbReference type="GO" id="GO:0051144">
    <property type="term" value="P:1,2-propanediol catabolic process"/>
    <property type="evidence" value="ECO:0007669"/>
    <property type="project" value="UniProtKB-UniPathway"/>
</dbReference>
<keyword evidence="7" id="KW-0862">Zinc</keyword>
<dbReference type="AlphaFoldDB" id="A0A2N9L2E1"/>
<evidence type="ECO:0000256" key="9">
    <source>
        <dbReference type="ARBA" id="ARBA00024322"/>
    </source>
</evidence>
<dbReference type="Pfam" id="PF06130">
    <property type="entry name" value="PTAC"/>
    <property type="match status" value="1"/>
</dbReference>
<evidence type="ECO:0000256" key="4">
    <source>
        <dbReference type="ARBA" id="ARBA00020837"/>
    </source>
</evidence>
<dbReference type="EMBL" id="OKRB01000002">
    <property type="protein sequence ID" value="SPE17420.1"/>
    <property type="molecule type" value="Genomic_DNA"/>
</dbReference>
<accession>A0A2N9L2E1</accession>
<evidence type="ECO:0000256" key="7">
    <source>
        <dbReference type="ARBA" id="ARBA00022833"/>
    </source>
</evidence>
<keyword evidence="5 11" id="KW-0808">Transferase</keyword>
<dbReference type="GO" id="GO:0031469">
    <property type="term" value="C:bacterial microcompartment"/>
    <property type="evidence" value="ECO:0007669"/>
    <property type="project" value="UniProtKB-SubCell"/>
</dbReference>
<comment type="similarity">
    <text evidence="2 11">Belongs to the PduL family.</text>
</comment>
<dbReference type="UniPathway" id="UPA00621"/>
<keyword evidence="10" id="KW-1283">Bacterial microcompartment</keyword>
<dbReference type="PIRSF" id="PIRSF010130">
    <property type="entry name" value="PduL"/>
    <property type="match status" value="1"/>
</dbReference>
<comment type="cofactor">
    <cofactor evidence="1">
        <name>Zn(2+)</name>
        <dbReference type="ChEBI" id="CHEBI:29105"/>
    </cofactor>
</comment>
<keyword evidence="8 11" id="KW-0012">Acyltransferase</keyword>
<dbReference type="GO" id="GO:0016747">
    <property type="term" value="F:acyltransferase activity, transferring groups other than amino-acyl groups"/>
    <property type="evidence" value="ECO:0007669"/>
    <property type="project" value="InterPro"/>
</dbReference>
<evidence type="ECO:0000256" key="8">
    <source>
        <dbReference type="ARBA" id="ARBA00023315"/>
    </source>
</evidence>
<keyword evidence="6" id="KW-0479">Metal-binding</keyword>
<evidence type="ECO:0000256" key="3">
    <source>
        <dbReference type="ARBA" id="ARBA00012206"/>
    </source>
</evidence>
<dbReference type="PANTHER" id="PTHR39453">
    <property type="entry name" value="PHOSPHATE PROPANOYLTRANSFERASE"/>
    <property type="match status" value="1"/>
</dbReference>
<dbReference type="OrthoDB" id="9784365at2"/>
<dbReference type="EC" id="2.3.1.222" evidence="3 11"/>
<evidence type="ECO:0000256" key="1">
    <source>
        <dbReference type="ARBA" id="ARBA00001947"/>
    </source>
</evidence>
<evidence type="ECO:0000256" key="11">
    <source>
        <dbReference type="PIRNR" id="PIRNR010130"/>
    </source>
</evidence>
<organism evidence="12 13">
    <name type="scientific">Candidatus Sulfuritelmatomonas gaucii</name>
    <dbReference type="NCBI Taxonomy" id="2043161"/>
    <lineage>
        <taxon>Bacteria</taxon>
        <taxon>Pseudomonadati</taxon>
        <taxon>Acidobacteriota</taxon>
        <taxon>Terriglobia</taxon>
        <taxon>Terriglobales</taxon>
        <taxon>Acidobacteriaceae</taxon>
        <taxon>Candidatus Sulfuritelmatomonas</taxon>
    </lineage>
</organism>
<reference evidence="13" key="1">
    <citation type="submission" date="2018-02" db="EMBL/GenBank/DDBJ databases">
        <authorList>
            <person name="Hausmann B."/>
        </authorList>
    </citation>
    <scope>NUCLEOTIDE SEQUENCE [LARGE SCALE GENOMIC DNA]</scope>
    <source>
        <strain evidence="13">Peat soil MAG SbA5</strain>
    </source>
</reference>
<sequence>MASAANTVSIDRATVERIVREVALEYLGHGGKGPAPSLTVQTSSRHMHVSREDMDVLFGPGSELTVDRPLFQEGNYAAKEMVTIVGPRSRIISNLRILGPMRKQSQVELAFTDAIMLGFNDLPVRLSGDIKGTPGAVIIGPKGVVELKEGVIRAAIHVHMSDKEAAHFGVKHGDMMKLRVGGPSGVTFNRVHVRVDPTYRLNVHMDTDEANACGLHLTKDVELFK</sequence>
<evidence type="ECO:0000256" key="6">
    <source>
        <dbReference type="ARBA" id="ARBA00022723"/>
    </source>
</evidence>
<dbReference type="InterPro" id="IPR008300">
    <property type="entry name" value="PTAC"/>
</dbReference>
<evidence type="ECO:0000313" key="12">
    <source>
        <dbReference type="EMBL" id="SPE17420.1"/>
    </source>
</evidence>
<dbReference type="GO" id="GO:0046872">
    <property type="term" value="F:metal ion binding"/>
    <property type="evidence" value="ECO:0007669"/>
    <property type="project" value="UniProtKB-KW"/>
</dbReference>
<proteinExistence type="inferred from homology"/>
<evidence type="ECO:0000256" key="2">
    <source>
        <dbReference type="ARBA" id="ARBA00007342"/>
    </source>
</evidence>
<name>A0A2N9L2E1_9BACT</name>
<comment type="pathway">
    <text evidence="11">Polyol metabolism; 1,2-propanediol degradation.</text>
</comment>
<dbReference type="NCBIfam" id="NF011652">
    <property type="entry name" value="PRK15070.1"/>
    <property type="match status" value="1"/>
</dbReference>
<dbReference type="PANTHER" id="PTHR39453:SF1">
    <property type="entry name" value="PHOSPHATE PROPANOYLTRANSFERASE"/>
    <property type="match status" value="1"/>
</dbReference>
<comment type="subcellular location">
    <subcellularLocation>
        <location evidence="9">Bacterial microcompartment</location>
    </subcellularLocation>
</comment>
<comment type="function">
    <text evidence="11">Involved in 1,2-propanediol (1,2-PD) degradation by catalyzing the conversion of propanoyl-CoA to propanoyl-phosphate.</text>
</comment>